<dbReference type="Pfam" id="PF13020">
    <property type="entry name" value="NOV_C"/>
    <property type="match status" value="1"/>
</dbReference>
<evidence type="ECO:0000313" key="2">
    <source>
        <dbReference type="EMBL" id="GGS44919.1"/>
    </source>
</evidence>
<accession>A0ABQ2T1S8</accession>
<dbReference type="InterPro" id="IPR024975">
    <property type="entry name" value="NOV_C"/>
</dbReference>
<dbReference type="EMBL" id="BMSZ01000004">
    <property type="protein sequence ID" value="GGS44919.1"/>
    <property type="molecule type" value="Genomic_DNA"/>
</dbReference>
<dbReference type="Proteomes" id="UP000659767">
    <property type="component" value="Unassembled WGS sequence"/>
</dbReference>
<reference evidence="3" key="1">
    <citation type="journal article" date="2019" name="Int. J. Syst. Evol. Microbiol.">
        <title>The Global Catalogue of Microorganisms (GCM) 10K type strain sequencing project: providing services to taxonomists for standard genome sequencing and annotation.</title>
        <authorList>
            <consortium name="The Broad Institute Genomics Platform"/>
            <consortium name="The Broad Institute Genome Sequencing Center for Infectious Disease"/>
            <person name="Wu L."/>
            <person name="Ma J."/>
        </authorList>
    </citation>
    <scope>NUCLEOTIDE SEQUENCE [LARGE SCALE GENOMIC DNA]</scope>
    <source>
        <strain evidence="3">JCM 4350</strain>
    </source>
</reference>
<keyword evidence="3" id="KW-1185">Reference proteome</keyword>
<name>A0ABQ2T1S8_STRBA</name>
<dbReference type="RefSeq" id="WP_234427808.1">
    <property type="nucleotide sequence ID" value="NZ_BMSZ01000004.1"/>
</dbReference>
<protein>
    <recommendedName>
        <fullName evidence="1">Protein NO VEIN C-terminal domain-containing protein</fullName>
    </recommendedName>
</protein>
<feature type="domain" description="Protein NO VEIN C-terminal" evidence="1">
    <location>
        <begin position="101"/>
        <end position="165"/>
    </location>
</feature>
<proteinExistence type="predicted"/>
<evidence type="ECO:0000259" key="1">
    <source>
        <dbReference type="Pfam" id="PF13020"/>
    </source>
</evidence>
<organism evidence="2 3">
    <name type="scientific">Streptomyces badius</name>
    <dbReference type="NCBI Taxonomy" id="1941"/>
    <lineage>
        <taxon>Bacteria</taxon>
        <taxon>Bacillati</taxon>
        <taxon>Actinomycetota</taxon>
        <taxon>Actinomycetes</taxon>
        <taxon>Kitasatosporales</taxon>
        <taxon>Streptomycetaceae</taxon>
        <taxon>Streptomyces</taxon>
    </lineage>
</organism>
<gene>
    <name evidence="2" type="ORF">GCM10010253_18960</name>
</gene>
<evidence type="ECO:0000313" key="3">
    <source>
        <dbReference type="Proteomes" id="UP000659767"/>
    </source>
</evidence>
<sequence length="255" mass="27475">MPSPPGDGTREAARRWLIYLRIADVSRVRTLFTHHPRYADLTPVQYAEGLAWLRRTDLVSGAGRPAVDVGESLSLNGAAVPHVLWSAMDDERRRATGTAGERCLLALLRRAGMASVEHVSAVSDAFGYDIAATTPCDEHIHLEVKATTDPTRLVIHLTRHESDVMGADPRWVMGAVLVGREGGALSVATVSRAWLRSVVPQDRSQRGRWESARLTVPAEALKPGLIMEGGKSVLAGGSCAMPGVWGMTERAVVSA</sequence>
<comment type="caution">
    <text evidence="2">The sequence shown here is derived from an EMBL/GenBank/DDBJ whole genome shotgun (WGS) entry which is preliminary data.</text>
</comment>